<feature type="domain" description="Mandelate racemase/muconate lactonizing enzyme N-terminal" evidence="2">
    <location>
        <begin position="35"/>
        <end position="129"/>
    </location>
</feature>
<dbReference type="InterPro" id="IPR034593">
    <property type="entry name" value="DgoD-like"/>
</dbReference>
<dbReference type="OrthoDB" id="9802699at2"/>
<dbReference type="InterPro" id="IPR029065">
    <property type="entry name" value="Enolase_C-like"/>
</dbReference>
<keyword evidence="5" id="KW-1185">Reference proteome</keyword>
<sequence>MPVVQSVRPVLLSAPYADADNLERRRHLASGFRTVGMVEIAFDDGSKGLGEGYLAVFAPLVFAEIVKLLAPAVIGREGDAISARLIDLRRMTDYWSLTGAARHVISAFEIALVDAKAKRLGVPAMDLFGGRTVDHIALYGSGGDSTTPAAMQGEIDLLAAKGITLFKIRARREEVDKAVWTLERAGEAGVAVAIDMTQNLANPAQTVSDVVTFVEAVHARTSRRIAFLEEALGPADIESYRLLRGRLATRIAGGEIVTTPDELCRRVAAGLYDLVQPDATVLGGIGATMEVFAAARRAGCETVVHNWGGAACLGANYTAAFAGGARLAEWPMPRFPLRDAMLAAPLSIADGCLSAPTAPGIGVALTPAIEARYAFRPDAVYDCLGAGAAIDPRVWTTTGLLA</sequence>
<dbReference type="SUPFAM" id="SSF51604">
    <property type="entry name" value="Enolase C-terminal domain-like"/>
    <property type="match status" value="1"/>
</dbReference>
<dbReference type="InterPro" id="IPR029017">
    <property type="entry name" value="Enolase-like_N"/>
</dbReference>
<dbReference type="Proteomes" id="UP000248021">
    <property type="component" value="Unassembled WGS sequence"/>
</dbReference>
<dbReference type="Pfam" id="PF02746">
    <property type="entry name" value="MR_MLE_N"/>
    <property type="match status" value="1"/>
</dbReference>
<dbReference type="GO" id="GO:0016829">
    <property type="term" value="F:lyase activity"/>
    <property type="evidence" value="ECO:0007669"/>
    <property type="project" value="UniProtKB-KW"/>
</dbReference>
<keyword evidence="1" id="KW-0456">Lyase</keyword>
<protein>
    <submittedName>
        <fullName evidence="4">L-alanine-DL-glutamate epimerase-like enolase superfamily enzyme</fullName>
    </submittedName>
</protein>
<evidence type="ECO:0000259" key="3">
    <source>
        <dbReference type="Pfam" id="PF13378"/>
    </source>
</evidence>
<dbReference type="Pfam" id="PF13378">
    <property type="entry name" value="MR_MLE_C"/>
    <property type="match status" value="1"/>
</dbReference>
<dbReference type="AlphaFoldDB" id="A0A2V3U3E6"/>
<dbReference type="InterPro" id="IPR013341">
    <property type="entry name" value="Mandelate_racemase_N_dom"/>
</dbReference>
<proteinExistence type="predicted"/>
<evidence type="ECO:0000313" key="5">
    <source>
        <dbReference type="Proteomes" id="UP000248021"/>
    </source>
</evidence>
<gene>
    <name evidence="4" type="ORF">C7450_107243</name>
</gene>
<dbReference type="Gene3D" id="3.30.390.10">
    <property type="entry name" value="Enolase-like, N-terminal domain"/>
    <property type="match status" value="1"/>
</dbReference>
<dbReference type="InterPro" id="IPR036849">
    <property type="entry name" value="Enolase-like_C_sf"/>
</dbReference>
<evidence type="ECO:0000313" key="4">
    <source>
        <dbReference type="EMBL" id="PXW57203.1"/>
    </source>
</evidence>
<reference evidence="4 5" key="1">
    <citation type="submission" date="2018-05" db="EMBL/GenBank/DDBJ databases">
        <title>Genomic Encyclopedia of Type Strains, Phase IV (KMG-IV): sequencing the most valuable type-strain genomes for metagenomic binning, comparative biology and taxonomic classification.</title>
        <authorList>
            <person name="Goeker M."/>
        </authorList>
    </citation>
    <scope>NUCLEOTIDE SEQUENCE [LARGE SCALE GENOMIC DNA]</scope>
    <source>
        <strain evidence="4 5">DSM 6462</strain>
    </source>
</reference>
<evidence type="ECO:0000256" key="1">
    <source>
        <dbReference type="ARBA" id="ARBA00023239"/>
    </source>
</evidence>
<accession>A0A2V3U3E6</accession>
<organism evidence="4 5">
    <name type="scientific">Chelatococcus asaccharovorans</name>
    <dbReference type="NCBI Taxonomy" id="28210"/>
    <lineage>
        <taxon>Bacteria</taxon>
        <taxon>Pseudomonadati</taxon>
        <taxon>Pseudomonadota</taxon>
        <taxon>Alphaproteobacteria</taxon>
        <taxon>Hyphomicrobiales</taxon>
        <taxon>Chelatococcaceae</taxon>
        <taxon>Chelatococcus</taxon>
    </lineage>
</organism>
<comment type="caution">
    <text evidence="4">The sequence shown here is derived from an EMBL/GenBank/DDBJ whole genome shotgun (WGS) entry which is preliminary data.</text>
</comment>
<dbReference type="SUPFAM" id="SSF54826">
    <property type="entry name" value="Enolase N-terminal domain-like"/>
    <property type="match status" value="1"/>
</dbReference>
<evidence type="ECO:0000259" key="2">
    <source>
        <dbReference type="Pfam" id="PF02746"/>
    </source>
</evidence>
<dbReference type="RefSeq" id="WP_110375810.1">
    <property type="nucleotide sequence ID" value="NZ_JAHBRY010000001.1"/>
</dbReference>
<feature type="domain" description="Enolase C-terminal" evidence="3">
    <location>
        <begin position="157"/>
        <end position="367"/>
    </location>
</feature>
<dbReference type="Gene3D" id="3.20.20.120">
    <property type="entry name" value="Enolase-like C-terminal domain"/>
    <property type="match status" value="1"/>
</dbReference>
<dbReference type="EMBL" id="QJJK01000007">
    <property type="protein sequence ID" value="PXW57203.1"/>
    <property type="molecule type" value="Genomic_DNA"/>
</dbReference>
<dbReference type="PANTHER" id="PTHR48080:SF2">
    <property type="entry name" value="D-GALACTONATE DEHYDRATASE"/>
    <property type="match status" value="1"/>
</dbReference>
<name>A0A2V3U3E6_9HYPH</name>
<dbReference type="PANTHER" id="PTHR48080">
    <property type="entry name" value="D-GALACTONATE DEHYDRATASE-RELATED"/>
    <property type="match status" value="1"/>
</dbReference>